<dbReference type="Proteomes" id="UP000011064">
    <property type="component" value="Unassembled WGS sequence"/>
</dbReference>
<protein>
    <submittedName>
        <fullName evidence="2">Uncharacterized protein</fullName>
    </submittedName>
</protein>
<gene>
    <name evidence="2" type="ORF">GMDG_04943</name>
</gene>
<name>L8GC97_PSED2</name>
<sequence length="164" mass="18212">MSYSSGNIRLPLNLSMPQRSSELNPTKSTPQQCDDNLKVLYTRKWNSSVSHTGILSIGLGMEMKILPREKSFRHRDCPHKGSEAKEPGTRGNPKTNRVSMTRSLCLAVDQQDTAIVNILLVNGVRCDFEESDRPPPPSPFFHQCTLGVAPPLQQGDFIPPLVTI</sequence>
<proteinExistence type="predicted"/>
<dbReference type="InParanoid" id="L8GC97"/>
<feature type="region of interest" description="Disordered" evidence="1">
    <location>
        <begin position="1"/>
        <end position="31"/>
    </location>
</feature>
<organism evidence="2 3">
    <name type="scientific">Pseudogymnoascus destructans (strain ATCC MYA-4855 / 20631-21)</name>
    <name type="common">Bat white-nose syndrome fungus</name>
    <name type="synonym">Geomyces destructans</name>
    <dbReference type="NCBI Taxonomy" id="658429"/>
    <lineage>
        <taxon>Eukaryota</taxon>
        <taxon>Fungi</taxon>
        <taxon>Dikarya</taxon>
        <taxon>Ascomycota</taxon>
        <taxon>Pezizomycotina</taxon>
        <taxon>Leotiomycetes</taxon>
        <taxon>Thelebolales</taxon>
        <taxon>Thelebolaceae</taxon>
        <taxon>Pseudogymnoascus</taxon>
    </lineage>
</organism>
<feature type="region of interest" description="Disordered" evidence="1">
    <location>
        <begin position="72"/>
        <end position="96"/>
    </location>
</feature>
<feature type="compositionally biased region" description="Polar residues" evidence="1">
    <location>
        <begin position="15"/>
        <end position="31"/>
    </location>
</feature>
<dbReference type="EMBL" id="GL573265">
    <property type="protein sequence ID" value="ELR10682.1"/>
    <property type="molecule type" value="Genomic_DNA"/>
</dbReference>
<reference evidence="3" key="1">
    <citation type="submission" date="2010-09" db="EMBL/GenBank/DDBJ databases">
        <title>The genome sequence of Geomyces destructans 20631-21.</title>
        <authorList>
            <consortium name="The Broad Institute Genome Sequencing Platform"/>
            <person name="Cuomo C.A."/>
            <person name="Blehert D.S."/>
            <person name="Lorch J.M."/>
            <person name="Young S.K."/>
            <person name="Zeng Q."/>
            <person name="Gargeya S."/>
            <person name="Fitzgerald M."/>
            <person name="Haas B."/>
            <person name="Abouelleil A."/>
            <person name="Alvarado L."/>
            <person name="Arachchi H.M."/>
            <person name="Berlin A."/>
            <person name="Brown A."/>
            <person name="Chapman S.B."/>
            <person name="Chen Z."/>
            <person name="Dunbar C."/>
            <person name="Freedman E."/>
            <person name="Gearin G."/>
            <person name="Gellesch M."/>
            <person name="Goldberg J."/>
            <person name="Griggs A."/>
            <person name="Gujja S."/>
            <person name="Heiman D."/>
            <person name="Howarth C."/>
            <person name="Larson L."/>
            <person name="Lui A."/>
            <person name="MacDonald P.J.P."/>
            <person name="Montmayeur A."/>
            <person name="Murphy C."/>
            <person name="Neiman D."/>
            <person name="Pearson M."/>
            <person name="Priest M."/>
            <person name="Roberts A."/>
            <person name="Saif S."/>
            <person name="Shea T."/>
            <person name="Shenoy N."/>
            <person name="Sisk P."/>
            <person name="Stolte C."/>
            <person name="Sykes S."/>
            <person name="Wortman J."/>
            <person name="Nusbaum C."/>
            <person name="Birren B."/>
        </authorList>
    </citation>
    <scope>NUCLEOTIDE SEQUENCE [LARGE SCALE GENOMIC DNA]</scope>
    <source>
        <strain evidence="3">ATCC MYA-4855 / 20631-21</strain>
    </source>
</reference>
<dbReference type="AlphaFoldDB" id="L8GC97"/>
<evidence type="ECO:0000256" key="1">
    <source>
        <dbReference type="SAM" id="MobiDB-lite"/>
    </source>
</evidence>
<dbReference type="HOGENOM" id="CLU_1619752_0_0_1"/>
<keyword evidence="3" id="KW-1185">Reference proteome</keyword>
<accession>L8GC97</accession>
<evidence type="ECO:0000313" key="3">
    <source>
        <dbReference type="Proteomes" id="UP000011064"/>
    </source>
</evidence>
<dbReference type="VEuPathDB" id="FungiDB:GMDG_04943"/>
<evidence type="ECO:0000313" key="2">
    <source>
        <dbReference type="EMBL" id="ELR10682.1"/>
    </source>
</evidence>
<feature type="compositionally biased region" description="Basic and acidic residues" evidence="1">
    <location>
        <begin position="72"/>
        <end position="88"/>
    </location>
</feature>
<dbReference type="STRING" id="658429.L8GC97"/>